<dbReference type="Proteomes" id="UP000015102">
    <property type="component" value="Unassembled WGS sequence"/>
</dbReference>
<dbReference type="SUPFAM" id="SSF49562">
    <property type="entry name" value="C2 domain (Calcium/lipid-binding domain, CaLB)"/>
    <property type="match status" value="1"/>
</dbReference>
<comment type="similarity">
    <text evidence="1">Belongs to the PI3/PI4-kinase family.</text>
</comment>
<dbReference type="InterPro" id="IPR035892">
    <property type="entry name" value="C2_domain_sf"/>
</dbReference>
<accession>T1GGD5</accession>
<dbReference type="CDD" id="cd08397">
    <property type="entry name" value="C2_PI3K_class_III"/>
    <property type="match status" value="1"/>
</dbReference>
<dbReference type="EMBL" id="CAQQ02195522">
    <property type="status" value="NOT_ANNOTATED_CDS"/>
    <property type="molecule type" value="Genomic_DNA"/>
</dbReference>
<sequence length="194" mass="22447">MDYESFRYVYSSSLKEKLQIKIGTLEGENQKPPDYKKLLDQSFLRYSGLYSESCPSFQVKLELFNKGKSICLPVTTSYKAFTKRWSWNEWIQFNLNFCDIPKTAVLALTIYDCTGPGKTAVIGGTSISLFGKNGLFRQGMFDLRIWLETEGDGNYPTKTPGKGKNSSKFKCKDWENWRRNIEMVKYKRLTGWTV</sequence>
<organism evidence="3 4">
    <name type="scientific">Megaselia scalaris</name>
    <name type="common">Humpbacked fly</name>
    <name type="synonym">Phora scalaris</name>
    <dbReference type="NCBI Taxonomy" id="36166"/>
    <lineage>
        <taxon>Eukaryota</taxon>
        <taxon>Metazoa</taxon>
        <taxon>Ecdysozoa</taxon>
        <taxon>Arthropoda</taxon>
        <taxon>Hexapoda</taxon>
        <taxon>Insecta</taxon>
        <taxon>Pterygota</taxon>
        <taxon>Neoptera</taxon>
        <taxon>Endopterygota</taxon>
        <taxon>Diptera</taxon>
        <taxon>Brachycera</taxon>
        <taxon>Muscomorpha</taxon>
        <taxon>Platypezoidea</taxon>
        <taxon>Phoridae</taxon>
        <taxon>Megaseliini</taxon>
        <taxon>Megaselia</taxon>
    </lineage>
</organism>
<dbReference type="Gene3D" id="2.60.40.150">
    <property type="entry name" value="C2 domain"/>
    <property type="match status" value="1"/>
</dbReference>
<evidence type="ECO:0000259" key="2">
    <source>
        <dbReference type="PROSITE" id="PS51547"/>
    </source>
</evidence>
<dbReference type="SMART" id="SM00142">
    <property type="entry name" value="PI3K_C2"/>
    <property type="match status" value="1"/>
</dbReference>
<dbReference type="AlphaFoldDB" id="T1GGD5"/>
<dbReference type="OMA" id="WRRNIEM"/>
<dbReference type="PROSITE" id="PS51547">
    <property type="entry name" value="C2_PI3K"/>
    <property type="match status" value="1"/>
</dbReference>
<reference evidence="4" key="1">
    <citation type="submission" date="2013-02" db="EMBL/GenBank/DDBJ databases">
        <authorList>
            <person name="Hughes D."/>
        </authorList>
    </citation>
    <scope>NUCLEOTIDE SEQUENCE</scope>
    <source>
        <strain>Durham</strain>
        <strain evidence="4">NC isolate 2 -- Noor lab</strain>
    </source>
</reference>
<dbReference type="STRING" id="36166.T1GGD5"/>
<keyword evidence="4" id="KW-1185">Reference proteome</keyword>
<dbReference type="InterPro" id="IPR002420">
    <property type="entry name" value="PI3K-type_C2_dom"/>
</dbReference>
<feature type="domain" description="C2 PI3K-type" evidence="2">
    <location>
        <begin position="14"/>
        <end position="187"/>
    </location>
</feature>
<evidence type="ECO:0000256" key="1">
    <source>
        <dbReference type="PROSITE-ProRule" id="PRU00880"/>
    </source>
</evidence>
<dbReference type="Pfam" id="PF00792">
    <property type="entry name" value="PI3K_C2"/>
    <property type="match status" value="1"/>
</dbReference>
<protein>
    <recommendedName>
        <fullName evidence="2">C2 PI3K-type domain-containing protein</fullName>
    </recommendedName>
</protein>
<evidence type="ECO:0000313" key="4">
    <source>
        <dbReference type="Proteomes" id="UP000015102"/>
    </source>
</evidence>
<evidence type="ECO:0000313" key="3">
    <source>
        <dbReference type="EnsemblMetazoa" id="MESCA002451-PA"/>
    </source>
</evidence>
<proteinExistence type="inferred from homology"/>
<reference evidence="3" key="2">
    <citation type="submission" date="2015-06" db="UniProtKB">
        <authorList>
            <consortium name="EnsemblMetazoa"/>
        </authorList>
    </citation>
    <scope>IDENTIFICATION</scope>
</reference>
<name>T1GGD5_MEGSC</name>
<dbReference type="HOGENOM" id="CLU_121122_0_0_1"/>
<dbReference type="EnsemblMetazoa" id="MESCA002451-RA">
    <property type="protein sequence ID" value="MESCA002451-PA"/>
    <property type="gene ID" value="MESCA002451"/>
</dbReference>